<dbReference type="PANTHER" id="PTHR43398:SF1">
    <property type="entry name" value="DOLICHOL-PHOSPHATE MANNOSYLTRANSFERASE SUBUNIT 1"/>
    <property type="match status" value="1"/>
</dbReference>
<comment type="caution">
    <text evidence="5">The sequence shown here is derived from an EMBL/GenBank/DDBJ whole genome shotgun (WGS) entry which is preliminary data.</text>
</comment>
<evidence type="ECO:0000313" key="6">
    <source>
        <dbReference type="Proteomes" id="UP000054837"/>
    </source>
</evidence>
<dbReference type="Gene3D" id="3.90.550.10">
    <property type="entry name" value="Spore Coat Polysaccharide Biosynthesis Protein SpsA, Chain A"/>
    <property type="match status" value="1"/>
</dbReference>
<evidence type="ECO:0000256" key="1">
    <source>
        <dbReference type="ARBA" id="ARBA00006739"/>
    </source>
</evidence>
<sequence length="266" mass="29234">MTSRGPVHRVCVCIPTYQERDSLPDVLRRVRQAVPEADVLVVDDASPDGTGELADRVAAVDPRVHVLHRPGKEGLGPAYLAAFDWAAQRGFDAVVEMDADGSHQPEELPALLAAADHGPGADVVIGSRWVQGGSVHRWPWHRRLLSVGANTYTRLALGLHVHDATAGFRVYRLPQLTALVAGPVASQGYCFQVDLTRRAVEAGLRVVEVPIAFVERVEGSSKMTGDIVQEAVVLVGVWAWQRRTRQLREHLAGRDRSRWHHLEEAT</sequence>
<dbReference type="GO" id="GO:0016020">
    <property type="term" value="C:membrane"/>
    <property type="evidence" value="ECO:0007669"/>
    <property type="project" value="GOC"/>
</dbReference>
<proteinExistence type="inferred from homology"/>
<accession>A0A0W8I701</accession>
<keyword evidence="6" id="KW-1185">Reference proteome</keyword>
<gene>
    <name evidence="5" type="ORF">AVL62_03970</name>
</gene>
<dbReference type="InterPro" id="IPR039528">
    <property type="entry name" value="DPM1-like"/>
</dbReference>
<dbReference type="AlphaFoldDB" id="A0A0W8I701"/>
<dbReference type="GO" id="GO:0004582">
    <property type="term" value="F:dolichyl-phosphate beta-D-mannosyltransferase activity"/>
    <property type="evidence" value="ECO:0007669"/>
    <property type="project" value="InterPro"/>
</dbReference>
<evidence type="ECO:0000259" key="4">
    <source>
        <dbReference type="Pfam" id="PF00535"/>
    </source>
</evidence>
<dbReference type="InterPro" id="IPR029044">
    <property type="entry name" value="Nucleotide-diphossugar_trans"/>
</dbReference>
<evidence type="ECO:0000256" key="3">
    <source>
        <dbReference type="ARBA" id="ARBA00022679"/>
    </source>
</evidence>
<dbReference type="FunFam" id="3.90.550.10:FF:000122">
    <property type="entry name" value="Dolichol-phosphate mannosyltransferase subunit 1"/>
    <property type="match status" value="1"/>
</dbReference>
<feature type="domain" description="Glycosyltransferase 2-like" evidence="4">
    <location>
        <begin position="11"/>
        <end position="172"/>
    </location>
</feature>
<dbReference type="Pfam" id="PF00535">
    <property type="entry name" value="Glycos_transf_2"/>
    <property type="match status" value="1"/>
</dbReference>
<organism evidence="5 6">
    <name type="scientific">Serinicoccus chungangensis</name>
    <dbReference type="NCBI Taxonomy" id="767452"/>
    <lineage>
        <taxon>Bacteria</taxon>
        <taxon>Bacillati</taxon>
        <taxon>Actinomycetota</taxon>
        <taxon>Actinomycetes</taxon>
        <taxon>Micrococcales</taxon>
        <taxon>Ornithinimicrobiaceae</taxon>
        <taxon>Serinicoccus</taxon>
    </lineage>
</organism>
<dbReference type="OrthoDB" id="9810303at2"/>
<dbReference type="RefSeq" id="WP_058891115.1">
    <property type="nucleotide sequence ID" value="NZ_LQBL01000027.1"/>
</dbReference>
<dbReference type="GO" id="GO:0009247">
    <property type="term" value="P:glycolipid biosynthetic process"/>
    <property type="evidence" value="ECO:0007669"/>
    <property type="project" value="TreeGrafter"/>
</dbReference>
<name>A0A0W8I701_9MICO</name>
<dbReference type="CDD" id="cd06442">
    <property type="entry name" value="DPM1_like"/>
    <property type="match status" value="1"/>
</dbReference>
<dbReference type="Proteomes" id="UP000054837">
    <property type="component" value="Unassembled WGS sequence"/>
</dbReference>
<keyword evidence="3 5" id="KW-0808">Transferase</keyword>
<dbReference type="PANTHER" id="PTHR43398">
    <property type="entry name" value="DOLICHOL-PHOSPHATE MANNOSYLTRANSFERASE SUBUNIT 1"/>
    <property type="match status" value="1"/>
</dbReference>
<evidence type="ECO:0000256" key="2">
    <source>
        <dbReference type="ARBA" id="ARBA00022676"/>
    </source>
</evidence>
<comment type="similarity">
    <text evidence="1">Belongs to the glycosyltransferase 2 family.</text>
</comment>
<protein>
    <submittedName>
        <fullName evidence="5">Dolichol-phosphate mannosyltransferase</fullName>
    </submittedName>
</protein>
<dbReference type="STRING" id="767452.AVL62_03970"/>
<dbReference type="EMBL" id="LQBL01000027">
    <property type="protein sequence ID" value="KUG54382.1"/>
    <property type="molecule type" value="Genomic_DNA"/>
</dbReference>
<dbReference type="SUPFAM" id="SSF53448">
    <property type="entry name" value="Nucleotide-diphospho-sugar transferases"/>
    <property type="match status" value="1"/>
</dbReference>
<evidence type="ECO:0000313" key="5">
    <source>
        <dbReference type="EMBL" id="KUG54382.1"/>
    </source>
</evidence>
<dbReference type="InterPro" id="IPR001173">
    <property type="entry name" value="Glyco_trans_2-like"/>
</dbReference>
<reference evidence="5 6" key="1">
    <citation type="submission" date="2015-12" db="EMBL/GenBank/DDBJ databases">
        <title>Serinicoccus chungangenesis strain CD08_5 genome sequencing and assembly.</title>
        <authorList>
            <person name="Chander A.M."/>
            <person name="Kaur G."/>
            <person name="Nair G.R."/>
            <person name="Dhawan D.K."/>
            <person name="Kochhar R.K."/>
            <person name="Mayilraj S."/>
            <person name="Bhadada S.K."/>
        </authorList>
    </citation>
    <scope>NUCLEOTIDE SEQUENCE [LARGE SCALE GENOMIC DNA]</scope>
    <source>
        <strain evidence="5 6">CD08_5</strain>
    </source>
</reference>
<keyword evidence="2 5" id="KW-0328">Glycosyltransferase</keyword>